<evidence type="ECO:0000313" key="3">
    <source>
        <dbReference type="Proteomes" id="UP000694565"/>
    </source>
</evidence>
<feature type="transmembrane region" description="Helical" evidence="1">
    <location>
        <begin position="73"/>
        <end position="97"/>
    </location>
</feature>
<keyword evidence="1" id="KW-0472">Membrane</keyword>
<feature type="transmembrane region" description="Helical" evidence="1">
    <location>
        <begin position="6"/>
        <end position="27"/>
    </location>
</feature>
<organism evidence="2 3">
    <name type="scientific">Cyclopterus lumpus</name>
    <name type="common">Lumpsucker</name>
    <dbReference type="NCBI Taxonomy" id="8103"/>
    <lineage>
        <taxon>Eukaryota</taxon>
        <taxon>Metazoa</taxon>
        <taxon>Chordata</taxon>
        <taxon>Craniata</taxon>
        <taxon>Vertebrata</taxon>
        <taxon>Euteleostomi</taxon>
        <taxon>Actinopterygii</taxon>
        <taxon>Neopterygii</taxon>
        <taxon>Teleostei</taxon>
        <taxon>Neoteleostei</taxon>
        <taxon>Acanthomorphata</taxon>
        <taxon>Eupercaria</taxon>
        <taxon>Perciformes</taxon>
        <taxon>Cottioidei</taxon>
        <taxon>Cottales</taxon>
        <taxon>Cyclopteridae</taxon>
        <taxon>Cyclopterus</taxon>
    </lineage>
</organism>
<keyword evidence="1" id="KW-0812">Transmembrane</keyword>
<reference evidence="2" key="2">
    <citation type="submission" date="2025-09" db="UniProtKB">
        <authorList>
            <consortium name="Ensembl"/>
        </authorList>
    </citation>
    <scope>IDENTIFICATION</scope>
</reference>
<proteinExistence type="predicted"/>
<dbReference type="Proteomes" id="UP000694565">
    <property type="component" value="Unplaced"/>
</dbReference>
<keyword evidence="3" id="KW-1185">Reference proteome</keyword>
<evidence type="ECO:0000313" key="2">
    <source>
        <dbReference type="Ensembl" id="ENSCLMP00005006118.1"/>
    </source>
</evidence>
<feature type="transmembrane region" description="Helical" evidence="1">
    <location>
        <begin position="47"/>
        <end position="67"/>
    </location>
</feature>
<evidence type="ECO:0000256" key="1">
    <source>
        <dbReference type="SAM" id="Phobius"/>
    </source>
</evidence>
<sequence length="121" mass="13882">MKPKHINTESYPCFVCLFVVLVSRALLRSGDGWECMLCKQAWGGQTCQLSSPLLLCFLPVSLLTATVASWNDWLAISCSLSWVFLLLHYCPVWWLFATKQLQLLGIKRLNRSLLRPGFRYL</sequence>
<name>A0A8C2WR17_CYCLU</name>
<keyword evidence="1" id="KW-1133">Transmembrane helix</keyword>
<accession>A0A8C2WR17</accession>
<protein>
    <submittedName>
        <fullName evidence="2">Uncharacterized protein</fullName>
    </submittedName>
</protein>
<dbReference type="AlphaFoldDB" id="A0A8C2WR17"/>
<reference evidence="2" key="1">
    <citation type="submission" date="2025-08" db="UniProtKB">
        <authorList>
            <consortium name="Ensembl"/>
        </authorList>
    </citation>
    <scope>IDENTIFICATION</scope>
</reference>
<dbReference type="Ensembl" id="ENSCLMT00005006604.1">
    <property type="protein sequence ID" value="ENSCLMP00005006118.1"/>
    <property type="gene ID" value="ENSCLMG00005003433.1"/>
</dbReference>